<feature type="chain" id="PRO_5014456081" evidence="1">
    <location>
        <begin position="17"/>
        <end position="778"/>
    </location>
</feature>
<proteinExistence type="predicted"/>
<dbReference type="Gene3D" id="1.20.1610.10">
    <property type="entry name" value="alpha-1,2-mannosidases domains"/>
    <property type="match status" value="1"/>
</dbReference>
<dbReference type="AlphaFoldDB" id="A0A2J6R1E5"/>
<dbReference type="Gene3D" id="3.30.2080.10">
    <property type="entry name" value="GH92 mannosidase domain"/>
    <property type="match status" value="1"/>
</dbReference>
<dbReference type="GO" id="GO:0030246">
    <property type="term" value="F:carbohydrate binding"/>
    <property type="evidence" value="ECO:0007669"/>
    <property type="project" value="InterPro"/>
</dbReference>
<organism evidence="4 5">
    <name type="scientific">Hyaloscypha variabilis (strain UAMH 11265 / GT02V1 / F)</name>
    <name type="common">Meliniomyces variabilis</name>
    <dbReference type="NCBI Taxonomy" id="1149755"/>
    <lineage>
        <taxon>Eukaryota</taxon>
        <taxon>Fungi</taxon>
        <taxon>Dikarya</taxon>
        <taxon>Ascomycota</taxon>
        <taxon>Pezizomycotina</taxon>
        <taxon>Leotiomycetes</taxon>
        <taxon>Helotiales</taxon>
        <taxon>Hyaloscyphaceae</taxon>
        <taxon>Hyaloscypha</taxon>
        <taxon>Hyaloscypha variabilis</taxon>
    </lineage>
</organism>
<dbReference type="InterPro" id="IPR041371">
    <property type="entry name" value="GH92_N"/>
</dbReference>
<feature type="domain" description="Glycosyl hydrolase family 92 N-terminal" evidence="3">
    <location>
        <begin position="22"/>
        <end position="271"/>
    </location>
</feature>
<dbReference type="PANTHER" id="PTHR12143:SF42">
    <property type="entry name" value="PUTATIVE SUBFAMILY (AFU_ORTHOLOGUE AFUA_6G13760)-RELATED"/>
    <property type="match status" value="1"/>
</dbReference>
<evidence type="ECO:0000313" key="5">
    <source>
        <dbReference type="Proteomes" id="UP000235786"/>
    </source>
</evidence>
<dbReference type="EMBL" id="KZ613959">
    <property type="protein sequence ID" value="PMD32333.1"/>
    <property type="molecule type" value="Genomic_DNA"/>
</dbReference>
<dbReference type="PANTHER" id="PTHR12143">
    <property type="entry name" value="PEPTIDE N-GLYCANASE PNGASE -RELATED"/>
    <property type="match status" value="1"/>
</dbReference>
<accession>A0A2J6R1E5</accession>
<evidence type="ECO:0000259" key="3">
    <source>
        <dbReference type="Pfam" id="PF17678"/>
    </source>
</evidence>
<dbReference type="Proteomes" id="UP000235786">
    <property type="component" value="Unassembled WGS sequence"/>
</dbReference>
<protein>
    <submittedName>
        <fullName evidence="4">Glycoside hydrolase family 92 protein</fullName>
    </submittedName>
</protein>
<dbReference type="Gene3D" id="2.70.98.10">
    <property type="match status" value="1"/>
</dbReference>
<dbReference type="GO" id="GO:0000224">
    <property type="term" value="F:peptide-N4-(N-acetyl-beta-glucosaminyl)asparagine amidase activity"/>
    <property type="evidence" value="ECO:0007669"/>
    <property type="project" value="TreeGrafter"/>
</dbReference>
<dbReference type="Gene3D" id="1.20.1050.60">
    <property type="entry name" value="alpha-1,2-mannosidase"/>
    <property type="match status" value="1"/>
</dbReference>
<dbReference type="GO" id="GO:0005829">
    <property type="term" value="C:cytosol"/>
    <property type="evidence" value="ECO:0007669"/>
    <property type="project" value="TreeGrafter"/>
</dbReference>
<dbReference type="GO" id="GO:0006516">
    <property type="term" value="P:glycoprotein catabolic process"/>
    <property type="evidence" value="ECO:0007669"/>
    <property type="project" value="TreeGrafter"/>
</dbReference>
<feature type="domain" description="Glycosyl hydrolase family 92" evidence="2">
    <location>
        <begin position="278"/>
        <end position="761"/>
    </location>
</feature>
<sequence length="778" mass="84749">MGTVIALIVFNSLAAAFDVFDFVDPLIGTLNGGHVFPGATLPYGMAKAVADSKNPVDGQGGFTSDDSLILGFSHMHDSGTGGVPSMGNFPIFPQTGCAGDMISNCFFTKDDRSTSRLNGSVEAHPGYFALTLNTSIRAEMTVTNHTALYRFTFPSPSANTTANQTPPYFPLILVELTDLQDSITNGYIEINNTTGRLSGNGTFMPSFGVGTYNLSFCIDFSGAEVRNTGLWYDIPILNQRSTSNPAPLPAGGWTQFHPPPTNQLLVRVGVSFISISRACSNAELEIPTYDFSSVLTTAQSSWRSKLSVISLDSTSVSPSLQKLFWSGVYRSMISPQDYTGENPLWSSTEPYFDSFYCIWDGFRSTFPLLTILDPVGVARMVRGLVDVFRFEGYLPDCRMSLCKGFTQGGSNADVVLADAYLKNITEGVNWTTAYGAVLKDAEVQPLDWTTQGRGSLASWKSLGYIPLEDYDPFGGALRTRSISRTVEYAYNDFCLSLLSPLSPTPSTTLSLYRSRSANWQNLFLPTQTSPTLPSTSPSLKSNFTGFLQPRFANGTFGFQDPVYCSPVLGFEDCGLDAGGGETYEGSVFLYTFYAPHQMSTLISLLGGPELFIERLRYLHTSGLLYVGNEQAFLTVYQFHYAGRPGLSSLFSRYYIPSAFNGTVGGLPGNDDSGAMGAFSVLAMMGLLPVAGQDVYLIAPPFFKEVRVRNGDTGKVATVRCTGFEEGAIYVQSARLDGEVWERSWLQHSFWTGGGILELVLGKEESAWGTREEDLPPSY</sequence>
<keyword evidence="4" id="KW-0378">Hydrolase</keyword>
<dbReference type="InterPro" id="IPR012939">
    <property type="entry name" value="Glyco_hydro_92"/>
</dbReference>
<keyword evidence="5" id="KW-1185">Reference proteome</keyword>
<reference evidence="4 5" key="1">
    <citation type="submission" date="2016-04" db="EMBL/GenBank/DDBJ databases">
        <title>A degradative enzymes factory behind the ericoid mycorrhizal symbiosis.</title>
        <authorList>
            <consortium name="DOE Joint Genome Institute"/>
            <person name="Martino E."/>
            <person name="Morin E."/>
            <person name="Grelet G."/>
            <person name="Kuo A."/>
            <person name="Kohler A."/>
            <person name="Daghino S."/>
            <person name="Barry K."/>
            <person name="Choi C."/>
            <person name="Cichocki N."/>
            <person name="Clum A."/>
            <person name="Copeland A."/>
            <person name="Hainaut M."/>
            <person name="Haridas S."/>
            <person name="Labutti K."/>
            <person name="Lindquist E."/>
            <person name="Lipzen A."/>
            <person name="Khouja H.-R."/>
            <person name="Murat C."/>
            <person name="Ohm R."/>
            <person name="Olson A."/>
            <person name="Spatafora J."/>
            <person name="Veneault-Fourrey C."/>
            <person name="Henrissat B."/>
            <person name="Grigoriev I."/>
            <person name="Martin F."/>
            <person name="Perotto S."/>
        </authorList>
    </citation>
    <scope>NUCLEOTIDE SEQUENCE [LARGE SCALE GENOMIC DNA]</scope>
    <source>
        <strain evidence="4 5">F</strain>
    </source>
</reference>
<feature type="signal peptide" evidence="1">
    <location>
        <begin position="1"/>
        <end position="16"/>
    </location>
</feature>
<evidence type="ECO:0000256" key="1">
    <source>
        <dbReference type="SAM" id="SignalP"/>
    </source>
</evidence>
<keyword evidence="1" id="KW-0732">Signal</keyword>
<gene>
    <name evidence="4" type="ORF">L207DRAFT_440718</name>
</gene>
<evidence type="ECO:0000313" key="4">
    <source>
        <dbReference type="EMBL" id="PMD32333.1"/>
    </source>
</evidence>
<dbReference type="STRING" id="1149755.A0A2J6R1E5"/>
<name>A0A2J6R1E5_HYAVF</name>
<dbReference type="FunFam" id="1.20.1050.60:FF:000002">
    <property type="entry name" value="Glycosyl hydrolase family 92"/>
    <property type="match status" value="1"/>
</dbReference>
<dbReference type="InterPro" id="IPR014718">
    <property type="entry name" value="GH-type_carb-bd"/>
</dbReference>
<dbReference type="Pfam" id="PF07971">
    <property type="entry name" value="Glyco_hydro_92"/>
    <property type="match status" value="1"/>
</dbReference>
<dbReference type="GO" id="GO:0005634">
    <property type="term" value="C:nucleus"/>
    <property type="evidence" value="ECO:0007669"/>
    <property type="project" value="TreeGrafter"/>
</dbReference>
<dbReference type="Pfam" id="PF17678">
    <property type="entry name" value="Glyco_hydro_92N"/>
    <property type="match status" value="1"/>
</dbReference>
<dbReference type="OrthoDB" id="449263at2759"/>
<evidence type="ECO:0000259" key="2">
    <source>
        <dbReference type="Pfam" id="PF07971"/>
    </source>
</evidence>
<dbReference type="InterPro" id="IPR050883">
    <property type="entry name" value="PNGase"/>
</dbReference>